<name>A0ABQ4YN75_9ASTR</name>
<dbReference type="PANTHER" id="PTHR33067">
    <property type="entry name" value="RNA-DIRECTED DNA POLYMERASE-RELATED"/>
    <property type="match status" value="1"/>
</dbReference>
<dbReference type="CDD" id="cd00303">
    <property type="entry name" value="retropepsin_like"/>
    <property type="match status" value="1"/>
</dbReference>
<dbReference type="PANTHER" id="PTHR33067:SF31">
    <property type="entry name" value="RNA-DIRECTED DNA POLYMERASE"/>
    <property type="match status" value="1"/>
</dbReference>
<organism evidence="1 2">
    <name type="scientific">Tanacetum coccineum</name>
    <dbReference type="NCBI Taxonomy" id="301880"/>
    <lineage>
        <taxon>Eukaryota</taxon>
        <taxon>Viridiplantae</taxon>
        <taxon>Streptophyta</taxon>
        <taxon>Embryophyta</taxon>
        <taxon>Tracheophyta</taxon>
        <taxon>Spermatophyta</taxon>
        <taxon>Magnoliopsida</taxon>
        <taxon>eudicotyledons</taxon>
        <taxon>Gunneridae</taxon>
        <taxon>Pentapetalae</taxon>
        <taxon>asterids</taxon>
        <taxon>campanulids</taxon>
        <taxon>Asterales</taxon>
        <taxon>Asteraceae</taxon>
        <taxon>Asteroideae</taxon>
        <taxon>Anthemideae</taxon>
        <taxon>Anthemidinae</taxon>
        <taxon>Tanacetum</taxon>
    </lineage>
</organism>
<dbReference type="Proteomes" id="UP001151760">
    <property type="component" value="Unassembled WGS sequence"/>
</dbReference>
<evidence type="ECO:0000313" key="1">
    <source>
        <dbReference type="EMBL" id="GJS78445.1"/>
    </source>
</evidence>
<evidence type="ECO:0000313" key="2">
    <source>
        <dbReference type="Proteomes" id="UP001151760"/>
    </source>
</evidence>
<comment type="caution">
    <text evidence="1">The sequence shown here is derived from an EMBL/GenBank/DDBJ whole genome shotgun (WGS) entry which is preliminary data.</text>
</comment>
<dbReference type="Gene3D" id="2.40.70.10">
    <property type="entry name" value="Acid Proteases"/>
    <property type="match status" value="1"/>
</dbReference>
<dbReference type="EMBL" id="BQNB010010526">
    <property type="protein sequence ID" value="GJS78445.1"/>
    <property type="molecule type" value="Genomic_DNA"/>
</dbReference>
<reference evidence="1" key="1">
    <citation type="journal article" date="2022" name="Int. J. Mol. Sci.">
        <title>Draft Genome of Tanacetum Coccineum: Genomic Comparison of Closely Related Tanacetum-Family Plants.</title>
        <authorList>
            <person name="Yamashiro T."/>
            <person name="Shiraishi A."/>
            <person name="Nakayama K."/>
            <person name="Satake H."/>
        </authorList>
    </citation>
    <scope>NUCLEOTIDE SEQUENCE</scope>
</reference>
<proteinExistence type="predicted"/>
<gene>
    <name evidence="1" type="ORF">Tco_0728326</name>
</gene>
<reference evidence="1" key="2">
    <citation type="submission" date="2022-01" db="EMBL/GenBank/DDBJ databases">
        <authorList>
            <person name="Yamashiro T."/>
            <person name="Shiraishi A."/>
            <person name="Satake H."/>
            <person name="Nakayama K."/>
        </authorList>
    </citation>
    <scope>NUCLEOTIDE SEQUENCE</scope>
</reference>
<keyword evidence="2" id="KW-1185">Reference proteome</keyword>
<protein>
    <submittedName>
        <fullName evidence="1">Ribonuclease H-like domain-containing protein</fullName>
    </submittedName>
</protein>
<sequence>MIKVLQERGFGSLPNSMETNPRDQVKSISTAKDDFYEIHQAHDVKILDAYDHTLPQKEKELGSFTLPYFIHNTYFDKALIGLGASVSVMPFPTYTNLGLGILSHTRLIIKLADRTIKQPRGIAENVLVSIGKFTFLIDFIILDIPEDDDIPLILGRPFLSTAHSKIDVFKRKITLRVGEEKLVFKSIKPATSIIKRVFMIKSLISKTEEGDEPFDPTYGNYIELNNLDTPQEPKMNQDVDFELTFVKTDSYKMKISCVIGYKYVKADLLPSLLINLMSERFYYSIIKDKEAWKSHARTLINIPVFVESFSIISGFTIIDDDDMTKDVVLGMKFCKKYASCKMIMKKFSLGDKCEQIMEDESKKRRKKCMTRSSTKELLSPFENPKQKFRSRRRLFDTPSLVESKSPEFDHNFNIEEQSEEEGQFLKELRDNTFSGSKHKDANEHIEKVLEIVDLFHIPKVIQDQIMLRAFPEVILFYNGLDVPTRQILDSKGAIPSKTAVDAKIAIQEMAEYSQKWHNGTSSRTKSTETFDGLAVIQAQLNNLGREVKKVNEKVYAAHVGCELYKGPHYTKDCPQKEEGKTLEEAYYTQFGAPYQPGGQYRAAGPGFYQRNNGNSSYLDQRPSLEESLTKFMAESAKKHKENSNIIKEIRASTDAAIRNQGASIKTLEIQIR</sequence>
<accession>A0ABQ4YN75</accession>
<dbReference type="InterPro" id="IPR021109">
    <property type="entry name" value="Peptidase_aspartic_dom_sf"/>
</dbReference>
<dbReference type="SUPFAM" id="SSF50630">
    <property type="entry name" value="Acid proteases"/>
    <property type="match status" value="1"/>
</dbReference>
<dbReference type="Pfam" id="PF08284">
    <property type="entry name" value="RVP_2"/>
    <property type="match status" value="1"/>
</dbReference>